<protein>
    <submittedName>
        <fullName evidence="1">Uncharacterized protein</fullName>
    </submittedName>
</protein>
<organism evidence="1 2">
    <name type="scientific">Dubosiella newyorkensis</name>
    <dbReference type="NCBI Taxonomy" id="1862672"/>
    <lineage>
        <taxon>Bacteria</taxon>
        <taxon>Bacillati</taxon>
        <taxon>Bacillota</taxon>
        <taxon>Erysipelotrichia</taxon>
        <taxon>Erysipelotrichales</taxon>
        <taxon>Erysipelotrichaceae</taxon>
        <taxon>Dubosiella</taxon>
    </lineage>
</organism>
<dbReference type="STRING" id="1862672.BO225_02555"/>
<dbReference type="Proteomes" id="UP000186705">
    <property type="component" value="Unassembled WGS sequence"/>
</dbReference>
<gene>
    <name evidence="1" type="ORF">BO225_02555</name>
</gene>
<dbReference type="RefSeq" id="WP_076340725.1">
    <property type="nucleotide sequence ID" value="NZ_CAJTMI010000030.1"/>
</dbReference>
<name>A0A1U7NPK6_9FIRM</name>
<dbReference type="EMBL" id="MPKA01000045">
    <property type="protein sequence ID" value="OLU47540.1"/>
    <property type="molecule type" value="Genomic_DNA"/>
</dbReference>
<keyword evidence="2" id="KW-1185">Reference proteome</keyword>
<proteinExistence type="predicted"/>
<comment type="caution">
    <text evidence="1">The sequence shown here is derived from an EMBL/GenBank/DDBJ whole genome shotgun (WGS) entry which is preliminary data.</text>
</comment>
<reference evidence="1 2" key="1">
    <citation type="submission" date="2016-11" db="EMBL/GenBank/DDBJ databases">
        <title>Description of two novel members of the family Erysipelotrichaceae: Ileibacterium lipovorans gen. nov., sp. nov. and Dubosiella newyorkensis, gen. nov., sp. nov.</title>
        <authorList>
            <person name="Cox L.M."/>
            <person name="Sohn J."/>
            <person name="Tyrrell K.L."/>
            <person name="Citron D.M."/>
            <person name="Lawson P.A."/>
            <person name="Patel N.B."/>
            <person name="Iizumi T."/>
            <person name="Perez-Perez G.I."/>
            <person name="Goldstein E.J."/>
            <person name="Blaser M.J."/>
        </authorList>
    </citation>
    <scope>NUCLEOTIDE SEQUENCE [LARGE SCALE GENOMIC DNA]</scope>
    <source>
        <strain evidence="1 2">NYU-BL-A4</strain>
    </source>
</reference>
<accession>A0A1U7NPK6</accession>
<dbReference type="AlphaFoldDB" id="A0A1U7NPK6"/>
<sequence>MKFYNQRTFSYISRCMKDAEELLEKNKCKSARFVLKDAKKLLEKDREPSRMLALVYCMEAKIFEKEKKEREARHCWFLAVQEFKKVGDTSSPAYLEAFHKA</sequence>
<evidence type="ECO:0000313" key="1">
    <source>
        <dbReference type="EMBL" id="OLU47540.1"/>
    </source>
</evidence>
<evidence type="ECO:0000313" key="2">
    <source>
        <dbReference type="Proteomes" id="UP000186705"/>
    </source>
</evidence>
<dbReference type="GeneID" id="78274827"/>